<keyword evidence="3" id="KW-1185">Reference proteome</keyword>
<keyword evidence="1" id="KW-0812">Transmembrane</keyword>
<accession>A0A9W6ZG93</accession>
<dbReference type="AlphaFoldDB" id="A0A9W6ZG93"/>
<evidence type="ECO:0000256" key="1">
    <source>
        <dbReference type="SAM" id="Phobius"/>
    </source>
</evidence>
<evidence type="ECO:0000313" key="2">
    <source>
        <dbReference type="EMBL" id="GMH53817.1"/>
    </source>
</evidence>
<dbReference type="EMBL" id="BRXY01000022">
    <property type="protein sequence ID" value="GMH53817.1"/>
    <property type="molecule type" value="Genomic_DNA"/>
</dbReference>
<sequence length="139" mass="15733">MEDPPSSLTYLYKDIAMVAAFSLDAILHQRLGSDRLLLTILSYLPMLVTVGLWAFFCRHEANQFRGSKTARAYFGNFRNLLDLASLGSIFAMYLLRAAEVTVLVPSNSRWSTLMMALALPLAYLNTLYFMQGFKDSWFG</sequence>
<reference evidence="3" key="1">
    <citation type="journal article" date="2023" name="Commun. Biol.">
        <title>Genome analysis of Parmales, the sister group of diatoms, reveals the evolutionary specialization of diatoms from phago-mixotrophs to photoautotrophs.</title>
        <authorList>
            <person name="Ban H."/>
            <person name="Sato S."/>
            <person name="Yoshikawa S."/>
            <person name="Yamada K."/>
            <person name="Nakamura Y."/>
            <person name="Ichinomiya M."/>
            <person name="Sato N."/>
            <person name="Blanc-Mathieu R."/>
            <person name="Endo H."/>
            <person name="Kuwata A."/>
            <person name="Ogata H."/>
        </authorList>
    </citation>
    <scope>NUCLEOTIDE SEQUENCE [LARGE SCALE GENOMIC DNA]</scope>
    <source>
        <strain evidence="3">NIES 3701</strain>
    </source>
</reference>
<protein>
    <submittedName>
        <fullName evidence="2">Uncharacterized protein</fullName>
    </submittedName>
</protein>
<evidence type="ECO:0000313" key="3">
    <source>
        <dbReference type="Proteomes" id="UP001165085"/>
    </source>
</evidence>
<keyword evidence="1" id="KW-0472">Membrane</keyword>
<comment type="caution">
    <text evidence="2">The sequence shown here is derived from an EMBL/GenBank/DDBJ whole genome shotgun (WGS) entry which is preliminary data.</text>
</comment>
<feature type="transmembrane region" description="Helical" evidence="1">
    <location>
        <begin position="36"/>
        <end position="56"/>
    </location>
</feature>
<dbReference type="Proteomes" id="UP001165085">
    <property type="component" value="Unassembled WGS sequence"/>
</dbReference>
<gene>
    <name evidence="2" type="ORF">TrST_g8089</name>
</gene>
<feature type="transmembrane region" description="Helical" evidence="1">
    <location>
        <begin position="77"/>
        <end position="98"/>
    </location>
</feature>
<feature type="transmembrane region" description="Helical" evidence="1">
    <location>
        <begin position="110"/>
        <end position="130"/>
    </location>
</feature>
<organism evidence="2 3">
    <name type="scientific">Triparma strigata</name>
    <dbReference type="NCBI Taxonomy" id="1606541"/>
    <lineage>
        <taxon>Eukaryota</taxon>
        <taxon>Sar</taxon>
        <taxon>Stramenopiles</taxon>
        <taxon>Ochrophyta</taxon>
        <taxon>Bolidophyceae</taxon>
        <taxon>Parmales</taxon>
        <taxon>Triparmaceae</taxon>
        <taxon>Triparma</taxon>
    </lineage>
</organism>
<name>A0A9W6ZG93_9STRA</name>
<proteinExistence type="predicted"/>
<keyword evidence="1" id="KW-1133">Transmembrane helix</keyword>